<proteinExistence type="predicted"/>
<accession>A0AAX2RW07</accession>
<comment type="caution">
    <text evidence="1">The sequence shown here is derived from an EMBL/GenBank/DDBJ whole genome shotgun (WGS) entry which is preliminary data.</text>
</comment>
<gene>
    <name evidence="1" type="ORF">E3D37_05595</name>
</gene>
<sequence>MSDLIQAAIVGSRIYFEGERMPYTVQARDGRFLVCVKPFAARHTYIYSIVDLKRGERGPDNMIFGRSGGYGSRVDCEEALRDLADPANPLEVSRRNCVPLKISKIKVAA</sequence>
<protein>
    <recommendedName>
        <fullName evidence="3">DUF4102 domain-containing protein</fullName>
    </recommendedName>
</protein>
<evidence type="ECO:0000313" key="1">
    <source>
        <dbReference type="EMBL" id="TEU52137.1"/>
    </source>
</evidence>
<reference evidence="1 2" key="1">
    <citation type="submission" date="2019-03" db="EMBL/GenBank/DDBJ databases">
        <title>Burkholderia cepacia outbreak.</title>
        <authorList>
            <person name="Farzana R."/>
            <person name="Walsh T.R."/>
        </authorList>
    </citation>
    <scope>NUCLEOTIDE SEQUENCE [LARGE SCALE GENOMIC DNA]</scope>
    <source>
        <strain evidence="2">d13</strain>
    </source>
</reference>
<dbReference type="AlphaFoldDB" id="A0AAX2RW07"/>
<dbReference type="EMBL" id="SNSQ01000005">
    <property type="protein sequence ID" value="TEU52137.1"/>
    <property type="molecule type" value="Genomic_DNA"/>
</dbReference>
<name>A0AAX2RW07_BURCE</name>
<evidence type="ECO:0008006" key="3">
    <source>
        <dbReference type="Google" id="ProtNLM"/>
    </source>
</evidence>
<dbReference type="RefSeq" id="WP_134257293.1">
    <property type="nucleotide sequence ID" value="NZ_SNSF01000042.1"/>
</dbReference>
<dbReference type="Proteomes" id="UP000298234">
    <property type="component" value="Unassembled WGS sequence"/>
</dbReference>
<organism evidence="1 2">
    <name type="scientific">Burkholderia cepacia</name>
    <name type="common">Pseudomonas cepacia</name>
    <dbReference type="NCBI Taxonomy" id="292"/>
    <lineage>
        <taxon>Bacteria</taxon>
        <taxon>Pseudomonadati</taxon>
        <taxon>Pseudomonadota</taxon>
        <taxon>Betaproteobacteria</taxon>
        <taxon>Burkholderiales</taxon>
        <taxon>Burkholderiaceae</taxon>
        <taxon>Burkholderia</taxon>
        <taxon>Burkholderia cepacia complex</taxon>
    </lineage>
</organism>
<evidence type="ECO:0000313" key="2">
    <source>
        <dbReference type="Proteomes" id="UP000298234"/>
    </source>
</evidence>